<dbReference type="CDD" id="cd02440">
    <property type="entry name" value="AdoMet_MTases"/>
    <property type="match status" value="1"/>
</dbReference>
<protein>
    <recommendedName>
        <fullName evidence="1">Methyltransferase type 11 domain-containing protein</fullName>
    </recommendedName>
</protein>
<dbReference type="Proteomes" id="UP000177594">
    <property type="component" value="Unassembled WGS sequence"/>
</dbReference>
<feature type="domain" description="Methyltransferase type 11" evidence="1">
    <location>
        <begin position="51"/>
        <end position="140"/>
    </location>
</feature>
<dbReference type="Gene3D" id="3.40.50.150">
    <property type="entry name" value="Vaccinia Virus protein VP39"/>
    <property type="match status" value="1"/>
</dbReference>
<gene>
    <name evidence="2" type="ORF">A2817_02405</name>
</gene>
<name>A0A1F8EAT5_9BACT</name>
<evidence type="ECO:0000313" key="3">
    <source>
        <dbReference type="Proteomes" id="UP000177594"/>
    </source>
</evidence>
<dbReference type="InterPro" id="IPR013216">
    <property type="entry name" value="Methyltransf_11"/>
</dbReference>
<dbReference type="InterPro" id="IPR029063">
    <property type="entry name" value="SAM-dependent_MTases_sf"/>
</dbReference>
<dbReference type="PANTHER" id="PTHR45036">
    <property type="entry name" value="METHYLTRANSFERASE LIKE 7B"/>
    <property type="match status" value="1"/>
</dbReference>
<organism evidence="2 3">
    <name type="scientific">Candidatus Yanofskybacteria bacterium RIFCSPHIGHO2_01_FULL_39_8b</name>
    <dbReference type="NCBI Taxonomy" id="1802659"/>
    <lineage>
        <taxon>Bacteria</taxon>
        <taxon>Candidatus Yanofskyibacteriota</taxon>
    </lineage>
</organism>
<dbReference type="PANTHER" id="PTHR45036:SF1">
    <property type="entry name" value="METHYLTRANSFERASE LIKE 7A"/>
    <property type="match status" value="1"/>
</dbReference>
<dbReference type="EMBL" id="MGIZ01000056">
    <property type="protein sequence ID" value="OGM97228.1"/>
    <property type="molecule type" value="Genomic_DNA"/>
</dbReference>
<dbReference type="GO" id="GO:0008757">
    <property type="term" value="F:S-adenosylmethionine-dependent methyltransferase activity"/>
    <property type="evidence" value="ECO:0007669"/>
    <property type="project" value="InterPro"/>
</dbReference>
<comment type="caution">
    <text evidence="2">The sequence shown here is derived from an EMBL/GenBank/DDBJ whole genome shotgun (WGS) entry which is preliminary data.</text>
</comment>
<dbReference type="Pfam" id="PF08241">
    <property type="entry name" value="Methyltransf_11"/>
    <property type="match status" value="1"/>
</dbReference>
<evidence type="ECO:0000313" key="2">
    <source>
        <dbReference type="EMBL" id="OGM97228.1"/>
    </source>
</evidence>
<reference evidence="2 3" key="1">
    <citation type="journal article" date="2016" name="Nat. Commun.">
        <title>Thousands of microbial genomes shed light on interconnected biogeochemical processes in an aquifer system.</title>
        <authorList>
            <person name="Anantharaman K."/>
            <person name="Brown C.T."/>
            <person name="Hug L.A."/>
            <person name="Sharon I."/>
            <person name="Castelle C.J."/>
            <person name="Probst A.J."/>
            <person name="Thomas B.C."/>
            <person name="Singh A."/>
            <person name="Wilkins M.J."/>
            <person name="Karaoz U."/>
            <person name="Brodie E.L."/>
            <person name="Williams K.H."/>
            <person name="Hubbard S.S."/>
            <person name="Banfield J.F."/>
        </authorList>
    </citation>
    <scope>NUCLEOTIDE SEQUENCE [LARGE SCALE GENOMIC DNA]</scope>
</reference>
<proteinExistence type="predicted"/>
<accession>A0A1F8EAT5</accession>
<dbReference type="AlphaFoldDB" id="A0A1F8EAT5"/>
<sequence>MQNTKYTQAGNDAAYYEHVKEKNNWIDDGPYKSIVEFINNQFKVGQADNVLEIGCGMAEIIDYIPNSIKYTGLDPSEFMINKLRSEHPDQSLYVGFSEELPIKDNTQDIVFSCQVLEHVFSPPRAMSEMIRVAKPSGLILVTSPNLECPWSMPNSVRHYSKLQKFNLMIKRFGDLFLRNFGILKFRMIPENYVQFSGKYEKSDDDLTHITSAYEVAQYFKKQNCKLIYCRKLASDVKSFKNSLKDVVRLIPVLKYYHSGLYFIFQKSGNINSDIS</sequence>
<evidence type="ECO:0000259" key="1">
    <source>
        <dbReference type="Pfam" id="PF08241"/>
    </source>
</evidence>
<dbReference type="InterPro" id="IPR052356">
    <property type="entry name" value="Thiol_S-MT"/>
</dbReference>
<dbReference type="SUPFAM" id="SSF53335">
    <property type="entry name" value="S-adenosyl-L-methionine-dependent methyltransferases"/>
    <property type="match status" value="1"/>
</dbReference>